<feature type="repeat" description="WD" evidence="8">
    <location>
        <begin position="469"/>
        <end position="502"/>
    </location>
</feature>
<feature type="repeat" description="WD" evidence="8">
    <location>
        <begin position="249"/>
        <end position="290"/>
    </location>
</feature>
<reference evidence="12" key="3">
    <citation type="submission" date="2015-02" db="UniProtKB">
        <authorList>
            <consortium name="EnsemblProtists"/>
        </authorList>
    </citation>
    <scope>IDENTIFICATION</scope>
    <source>
        <strain evidence="12">DAOM BR144</strain>
    </source>
</reference>
<keyword evidence="6" id="KW-0206">Cytoskeleton</keyword>
<feature type="coiled-coil region" evidence="9">
    <location>
        <begin position="1595"/>
        <end position="1629"/>
    </location>
</feature>
<protein>
    <recommendedName>
        <fullName evidence="11">EML-like first beta-propeller domain-containing protein</fullName>
    </recommendedName>
</protein>
<feature type="repeat" description="WD" evidence="8">
    <location>
        <begin position="350"/>
        <end position="382"/>
    </location>
</feature>
<evidence type="ECO:0000256" key="5">
    <source>
        <dbReference type="ARBA" id="ARBA00023054"/>
    </source>
</evidence>
<dbReference type="Pfam" id="PF00400">
    <property type="entry name" value="WD40"/>
    <property type="match status" value="2"/>
</dbReference>
<dbReference type="VEuPathDB" id="FungiDB:PYU1_G013236"/>
<dbReference type="HOGENOM" id="CLU_000928_0_0_1"/>
<evidence type="ECO:0000256" key="4">
    <source>
        <dbReference type="ARBA" id="ARBA00022737"/>
    </source>
</evidence>
<evidence type="ECO:0000256" key="9">
    <source>
        <dbReference type="SAM" id="Coils"/>
    </source>
</evidence>
<feature type="coiled-coil region" evidence="9">
    <location>
        <begin position="1783"/>
        <end position="1855"/>
    </location>
</feature>
<keyword evidence="3 8" id="KW-0853">WD repeat</keyword>
<evidence type="ECO:0000256" key="2">
    <source>
        <dbReference type="ARBA" id="ARBA00022490"/>
    </source>
</evidence>
<evidence type="ECO:0000256" key="1">
    <source>
        <dbReference type="ARBA" id="ARBA00004430"/>
    </source>
</evidence>
<evidence type="ECO:0000259" key="11">
    <source>
        <dbReference type="Pfam" id="PF23409"/>
    </source>
</evidence>
<name>K3X7R6_GLOUD</name>
<dbReference type="InterPro" id="IPR001680">
    <property type="entry name" value="WD40_rpt"/>
</dbReference>
<dbReference type="PANTHER" id="PTHR14885:SF3">
    <property type="entry name" value="CILIA- AND FLAGELLA-ASSOCIATED PROTEIN 44"/>
    <property type="match status" value="1"/>
</dbReference>
<dbReference type="Proteomes" id="UP000019132">
    <property type="component" value="Unassembled WGS sequence"/>
</dbReference>
<feature type="region of interest" description="Disordered" evidence="10">
    <location>
        <begin position="565"/>
        <end position="592"/>
    </location>
</feature>
<feature type="coiled-coil region" evidence="9">
    <location>
        <begin position="1471"/>
        <end position="1557"/>
    </location>
</feature>
<feature type="coiled-coil region" evidence="9">
    <location>
        <begin position="1676"/>
        <end position="1731"/>
    </location>
</feature>
<feature type="compositionally biased region" description="Low complexity" evidence="10">
    <location>
        <begin position="1166"/>
        <end position="1177"/>
    </location>
</feature>
<reference evidence="13" key="1">
    <citation type="journal article" date="2010" name="Genome Biol.">
        <title>Genome sequence of the necrotrophic plant pathogen Pythium ultimum reveals original pathogenicity mechanisms and effector repertoire.</title>
        <authorList>
            <person name="Levesque C.A."/>
            <person name="Brouwer H."/>
            <person name="Cano L."/>
            <person name="Hamilton J.P."/>
            <person name="Holt C."/>
            <person name="Huitema E."/>
            <person name="Raffaele S."/>
            <person name="Robideau G.P."/>
            <person name="Thines M."/>
            <person name="Win J."/>
            <person name="Zerillo M.M."/>
            <person name="Beakes G.W."/>
            <person name="Boore J.L."/>
            <person name="Busam D."/>
            <person name="Dumas B."/>
            <person name="Ferriera S."/>
            <person name="Fuerstenberg S.I."/>
            <person name="Gachon C.M."/>
            <person name="Gaulin E."/>
            <person name="Govers F."/>
            <person name="Grenville-Briggs L."/>
            <person name="Horner N."/>
            <person name="Hostetler J."/>
            <person name="Jiang R.H."/>
            <person name="Johnson J."/>
            <person name="Krajaejun T."/>
            <person name="Lin H."/>
            <person name="Meijer H.J."/>
            <person name="Moore B."/>
            <person name="Morris P."/>
            <person name="Phuntmart V."/>
            <person name="Puiu D."/>
            <person name="Shetty J."/>
            <person name="Stajich J.E."/>
            <person name="Tripathy S."/>
            <person name="Wawra S."/>
            <person name="van West P."/>
            <person name="Whitty B.R."/>
            <person name="Coutinho P.M."/>
            <person name="Henrissat B."/>
            <person name="Martin F."/>
            <person name="Thomas P.D."/>
            <person name="Tyler B.M."/>
            <person name="De Vries R.P."/>
            <person name="Kamoun S."/>
            <person name="Yandell M."/>
            <person name="Tisserat N."/>
            <person name="Buell C.R."/>
        </authorList>
    </citation>
    <scope>NUCLEOTIDE SEQUENCE</scope>
    <source>
        <strain evidence="13">DAOM:BR144</strain>
    </source>
</reference>
<dbReference type="PROSITE" id="PS50082">
    <property type="entry name" value="WD_REPEATS_2"/>
    <property type="match status" value="3"/>
</dbReference>
<evidence type="ECO:0000256" key="7">
    <source>
        <dbReference type="ARBA" id="ARBA00023273"/>
    </source>
</evidence>
<dbReference type="InterPro" id="IPR015943">
    <property type="entry name" value="WD40/YVTN_repeat-like_dom_sf"/>
</dbReference>
<keyword evidence="5 9" id="KW-0175">Coiled coil</keyword>
<dbReference type="STRING" id="431595.K3X7R6"/>
<evidence type="ECO:0000256" key="8">
    <source>
        <dbReference type="PROSITE-ProRule" id="PRU00221"/>
    </source>
</evidence>
<reference evidence="13" key="2">
    <citation type="submission" date="2010-04" db="EMBL/GenBank/DDBJ databases">
        <authorList>
            <person name="Buell R."/>
            <person name="Hamilton J."/>
            <person name="Hostetler J."/>
        </authorList>
    </citation>
    <scope>NUCLEOTIDE SEQUENCE [LARGE SCALE GENOMIC DNA]</scope>
    <source>
        <strain evidence="13">DAOM:BR144</strain>
    </source>
</reference>
<dbReference type="PROSITE" id="PS50294">
    <property type="entry name" value="WD_REPEATS_REGION"/>
    <property type="match status" value="1"/>
</dbReference>
<feature type="domain" description="EML-like first beta-propeller" evidence="11">
    <location>
        <begin position="72"/>
        <end position="282"/>
    </location>
</feature>
<dbReference type="SUPFAM" id="SSF50978">
    <property type="entry name" value="WD40 repeat-like"/>
    <property type="match status" value="1"/>
</dbReference>
<evidence type="ECO:0000256" key="3">
    <source>
        <dbReference type="ARBA" id="ARBA00022574"/>
    </source>
</evidence>
<dbReference type="EnsemblProtists" id="PYU1_T013265">
    <property type="protein sequence ID" value="PYU1_T013265"/>
    <property type="gene ID" value="PYU1_G013236"/>
</dbReference>
<keyword evidence="2" id="KW-0963">Cytoplasm</keyword>
<keyword evidence="7" id="KW-0966">Cell projection</keyword>
<dbReference type="InParanoid" id="K3X7R6"/>
<feature type="region of interest" description="Disordered" evidence="10">
    <location>
        <begin position="1129"/>
        <end position="1185"/>
    </location>
</feature>
<dbReference type="PANTHER" id="PTHR14885">
    <property type="entry name" value="CILIA- AND FLAGELLA-ASSOCIATED PROTEIN 43-RELATED"/>
    <property type="match status" value="1"/>
</dbReference>
<keyword evidence="4" id="KW-0677">Repeat</keyword>
<evidence type="ECO:0000256" key="6">
    <source>
        <dbReference type="ARBA" id="ARBA00023212"/>
    </source>
</evidence>
<dbReference type="SUPFAM" id="SSF101908">
    <property type="entry name" value="Putative isomerase YbhE"/>
    <property type="match status" value="1"/>
</dbReference>
<dbReference type="eggNOG" id="KOG2106">
    <property type="taxonomic scope" value="Eukaryota"/>
</dbReference>
<organism evidence="12 13">
    <name type="scientific">Globisporangium ultimum (strain ATCC 200006 / CBS 805.95 / DAOM BR144)</name>
    <name type="common">Pythium ultimum</name>
    <dbReference type="NCBI Taxonomy" id="431595"/>
    <lineage>
        <taxon>Eukaryota</taxon>
        <taxon>Sar</taxon>
        <taxon>Stramenopiles</taxon>
        <taxon>Oomycota</taxon>
        <taxon>Peronosporomycetes</taxon>
        <taxon>Pythiales</taxon>
        <taxon>Pythiaceae</taxon>
        <taxon>Globisporangium</taxon>
    </lineage>
</organism>
<sequence length="1871" mass="209111">GICGLDTGKRHIIHFLEPRKDGVHGGIILTAAGNTVQILTLAPFSTENKQRNEPRNAILERRYLFGFGGGGIGSLAVHPSKRFFAVGEKGIKPNITIYRYPSAKVCGVLRNGTEFSYSSVVFSQDGEKLASVGGAPDYLLTVWNWRQQQTILRCKAFGQDVFSVQFAPNDSGFLTTSGVGHIRMWRMASTFTGLKLQGDIGKFGKSELSDIEAFCVLPDKKVLSGTERGVLLLWDGNFIKCEVLTSRRHAPHNGAINVVDYDPEEGQIVTAGKDGYVRFWSFDTIDRADAPPDDTVALVPMKKQILIEPLMDIRSVIKESGTRYLIQDGRGSVHLLVMEGEESYVELSYLPNKTGRVTGIACSPYEHLAASCGEDGSIRAWNYVKQQFLFGTVTSSSSASNAAAERGSTLVPTIAPAAATSITWVPTSGALITEQIVKSRQVAVGFSDGLVRVFLMDLVKRIWVRTNVFKPHHERVTCLSYSTSGHFFATASDDHTFFIFKIVPNAKTSKFSKYPPEYEPLGFQRVPSSVRSLCWRSDDAALLVTLGDGQVIEFLLSENGLAPKERSASMSPRMDDAATESQENESYELHLESREYSPFQRSRIMTVKEMEALEALNPTGNPQVEEKIRNNFQVEMRTPSPLAWTAMYASNDTIYLSCQSPFHGALYMYQYGNPTPLQEFASEESGHIVGVALSSSKKVLLCGLSNGKFQLRSASKPHAFLTGEFHDYSTYSSGASESNGKSGRLQLALSFDDSFVLAAGCDGNLSICRLHHEKLELSARILSDKYDKLLAEANIVGDQAMEKQKTQVDLLQKALADGKNNEDDTGNMTNAVNSLGNELTSLPSFHRAKAYSSYVGSKLEASDDSSPPFAQDDEIFQGVVRLVSDPDSEMGLDEAASPLDDKEAPTGSLLNLLEVPDIQNPKDAYTIEDAKLKSEADAKANTTKSKQDRTRDVVQYMRKQLQELKALNATYPPESRLDDGEWEIDLDYGELLTKMGDAACEEVRKELAYAVEREELLLMKMRETYVSPLAVELITLHAFENGLSVRSFRTMKMPVVLQKRLNEIHTNDLSEARHAPKKGSTSAMNDLSGAKNNPAAGHGVVLRKPSVLHIMAKNVPLDDEFPLKEEERKMIQSGGSLKTGVDQGLPRRNSTLGKLPPGAPVSLQDASASNSSSSSSSVHGFEARKRLRADRKDRLTQWMNSKPGEDADDPRDIVAIAFAQRNMGDYKLKSAPNYVVPEEQRVNAAKKRRQMALLEEKLYEARLGFNAKVLELRELKLLLINELKHDQARLVELYEALALEERHATQKKALEIDLREWPEQRERVSDADIETFLREKKVLPHSTATSFLQTTRGRVGSISSGSGDQNGSSSRNGSMNRSIVTLSRKLQISSEAIGAAGSAANGTLEVRHLCLDELSSVPLHSFTNITTKEGPPKQKNMDADDAAVRVYLMKQEIVKIERKKQDEIRAFDDAIAHLRREKMKLEVILKKCELRLFTLLSELVLLEQFENKENLLSSKLDKSKGEKAQIVAEINEIQENLSNKKKEHEEWSKQEKAIQSEFLTTVNGNNGSTQHPNFAALQKIFKKKIKRPKKKPGAMEELKKSNERQVAKQRQIDKELQATEHDIQQFQSEKQTRFNQLDVVVALSKHQIRCLEARPGGKWEVPEQSANCLVFTMQSFDNLAERIDSLQKENKSLRQQFKDLHKQQNLLAKEKKVQEEAIADIQHRCEQLQLLKFGQLVDIEVLDKACDTTKLNELQAKVRVKEIESEREMFKVKQSQQQLKLQILQATEQNTALLSRIAELNERQFALERELNQANVNQSVLNDDTELLEQEMRERNKLVKLVKLQSREVEALKQEIGLLRGKDGKVYAPRM</sequence>
<dbReference type="Pfam" id="PF23409">
    <property type="entry name" value="Beta-prop_EML"/>
    <property type="match status" value="1"/>
</dbReference>
<feature type="coiled-coil region" evidence="9">
    <location>
        <begin position="772"/>
        <end position="821"/>
    </location>
</feature>
<dbReference type="SMART" id="SM00320">
    <property type="entry name" value="WD40"/>
    <property type="match status" value="8"/>
</dbReference>
<evidence type="ECO:0000313" key="13">
    <source>
        <dbReference type="Proteomes" id="UP000019132"/>
    </source>
</evidence>
<comment type="subcellular location">
    <subcellularLocation>
        <location evidence="1">Cytoplasm</location>
        <location evidence="1">Cytoskeleton</location>
        <location evidence="1">Cilium axoneme</location>
    </subcellularLocation>
</comment>
<evidence type="ECO:0000313" key="12">
    <source>
        <dbReference type="EnsemblProtists" id="PYU1_T013265"/>
    </source>
</evidence>
<feature type="compositionally biased region" description="Low complexity" evidence="10">
    <location>
        <begin position="1352"/>
        <end position="1375"/>
    </location>
</feature>
<dbReference type="GO" id="GO:0005930">
    <property type="term" value="C:axoneme"/>
    <property type="evidence" value="ECO:0007669"/>
    <property type="project" value="UniProtKB-SubCell"/>
</dbReference>
<dbReference type="EMBL" id="GL376627">
    <property type="status" value="NOT_ANNOTATED_CDS"/>
    <property type="molecule type" value="Genomic_DNA"/>
</dbReference>
<dbReference type="Gene3D" id="2.130.10.10">
    <property type="entry name" value="YVTN repeat-like/Quinoprotein amine dehydrogenase"/>
    <property type="match status" value="2"/>
</dbReference>
<accession>K3X7R6</accession>
<evidence type="ECO:0000256" key="10">
    <source>
        <dbReference type="SAM" id="MobiDB-lite"/>
    </source>
</evidence>
<dbReference type="InterPro" id="IPR036322">
    <property type="entry name" value="WD40_repeat_dom_sf"/>
</dbReference>
<dbReference type="InterPro" id="IPR055439">
    <property type="entry name" value="Beta-prop_EML_1st"/>
</dbReference>
<feature type="region of interest" description="Disordered" evidence="10">
    <location>
        <begin position="1350"/>
        <end position="1375"/>
    </location>
</feature>
<keyword evidence="13" id="KW-1185">Reference proteome</keyword>
<dbReference type="OMA" id="FIMDRVH"/>
<proteinExistence type="predicted"/>